<accession>G7LJ62</accession>
<sequence>MLANSHNITAATPSHDSPAHHTFGKICVEGKVISGSNVGSEVFILRLSLTPSDMRIPFNQRQSLDIYFSMSVFSHGQLYVVVSRVTPRERLKISIT</sequence>
<organism evidence="1 3">
    <name type="scientific">Medicago truncatula</name>
    <name type="common">Barrel medic</name>
    <name type="synonym">Medicago tribuloides</name>
    <dbReference type="NCBI Taxonomy" id="3880"/>
    <lineage>
        <taxon>Eukaryota</taxon>
        <taxon>Viridiplantae</taxon>
        <taxon>Streptophyta</taxon>
        <taxon>Embryophyta</taxon>
        <taxon>Tracheophyta</taxon>
        <taxon>Spermatophyta</taxon>
        <taxon>Magnoliopsida</taxon>
        <taxon>eudicotyledons</taxon>
        <taxon>Gunneridae</taxon>
        <taxon>Pentapetalae</taxon>
        <taxon>rosids</taxon>
        <taxon>fabids</taxon>
        <taxon>Fabales</taxon>
        <taxon>Fabaceae</taxon>
        <taxon>Papilionoideae</taxon>
        <taxon>50 kb inversion clade</taxon>
        <taxon>NPAAA clade</taxon>
        <taxon>Hologalegina</taxon>
        <taxon>IRL clade</taxon>
        <taxon>Trifolieae</taxon>
        <taxon>Medicago</taxon>
    </lineage>
</organism>
<dbReference type="Proteomes" id="UP000002051">
    <property type="component" value="Chromosome 8"/>
</dbReference>
<dbReference type="AlphaFoldDB" id="G7LJ62"/>
<dbReference type="eggNOG" id="KOG0987">
    <property type="taxonomic scope" value="Eukaryota"/>
</dbReference>
<dbReference type="EMBL" id="CM001224">
    <property type="protein sequence ID" value="AET02548.1"/>
    <property type="molecule type" value="Genomic_DNA"/>
</dbReference>
<dbReference type="PaxDb" id="3880-AET02548"/>
<evidence type="ECO:0000313" key="3">
    <source>
        <dbReference type="Proteomes" id="UP000002051"/>
    </source>
</evidence>
<reference evidence="1 3" key="1">
    <citation type="journal article" date="2011" name="Nature">
        <title>The Medicago genome provides insight into the evolution of rhizobial symbioses.</title>
        <authorList>
            <person name="Young N.D."/>
            <person name="Debelle F."/>
            <person name="Oldroyd G.E."/>
            <person name="Geurts R."/>
            <person name="Cannon S.B."/>
            <person name="Udvardi M.K."/>
            <person name="Benedito V.A."/>
            <person name="Mayer K.F."/>
            <person name="Gouzy J."/>
            <person name="Schoof H."/>
            <person name="Van de Peer Y."/>
            <person name="Proost S."/>
            <person name="Cook D.R."/>
            <person name="Meyers B.C."/>
            <person name="Spannagl M."/>
            <person name="Cheung F."/>
            <person name="De Mita S."/>
            <person name="Krishnakumar V."/>
            <person name="Gundlach H."/>
            <person name="Zhou S."/>
            <person name="Mudge J."/>
            <person name="Bharti A.K."/>
            <person name="Murray J.D."/>
            <person name="Naoumkina M.A."/>
            <person name="Rosen B."/>
            <person name="Silverstein K.A."/>
            <person name="Tang H."/>
            <person name="Rombauts S."/>
            <person name="Zhao P.X."/>
            <person name="Zhou P."/>
            <person name="Barbe V."/>
            <person name="Bardou P."/>
            <person name="Bechner M."/>
            <person name="Bellec A."/>
            <person name="Berger A."/>
            <person name="Berges H."/>
            <person name="Bidwell S."/>
            <person name="Bisseling T."/>
            <person name="Choisne N."/>
            <person name="Couloux A."/>
            <person name="Denny R."/>
            <person name="Deshpande S."/>
            <person name="Dai X."/>
            <person name="Doyle J.J."/>
            <person name="Dudez A.M."/>
            <person name="Farmer A.D."/>
            <person name="Fouteau S."/>
            <person name="Franken C."/>
            <person name="Gibelin C."/>
            <person name="Gish J."/>
            <person name="Goldstein S."/>
            <person name="Gonzalez A.J."/>
            <person name="Green P.J."/>
            <person name="Hallab A."/>
            <person name="Hartog M."/>
            <person name="Hua A."/>
            <person name="Humphray S.J."/>
            <person name="Jeong D.H."/>
            <person name="Jing Y."/>
            <person name="Jocker A."/>
            <person name="Kenton S.M."/>
            <person name="Kim D.J."/>
            <person name="Klee K."/>
            <person name="Lai H."/>
            <person name="Lang C."/>
            <person name="Lin S."/>
            <person name="Macmil S.L."/>
            <person name="Magdelenat G."/>
            <person name="Matthews L."/>
            <person name="McCorrison J."/>
            <person name="Monaghan E.L."/>
            <person name="Mun J.H."/>
            <person name="Najar F.Z."/>
            <person name="Nicholson C."/>
            <person name="Noirot C."/>
            <person name="O'Bleness M."/>
            <person name="Paule C.R."/>
            <person name="Poulain J."/>
            <person name="Prion F."/>
            <person name="Qin B."/>
            <person name="Qu C."/>
            <person name="Retzel E.F."/>
            <person name="Riddle C."/>
            <person name="Sallet E."/>
            <person name="Samain S."/>
            <person name="Samson N."/>
            <person name="Sanders I."/>
            <person name="Saurat O."/>
            <person name="Scarpelli C."/>
            <person name="Schiex T."/>
            <person name="Segurens B."/>
            <person name="Severin A.J."/>
            <person name="Sherrier D.J."/>
            <person name="Shi R."/>
            <person name="Sims S."/>
            <person name="Singer S.R."/>
            <person name="Sinharoy S."/>
            <person name="Sterck L."/>
            <person name="Viollet A."/>
            <person name="Wang B.B."/>
            <person name="Wang K."/>
            <person name="Wang M."/>
            <person name="Wang X."/>
            <person name="Warfsmann J."/>
            <person name="Weissenbach J."/>
            <person name="White D.D."/>
            <person name="White J.D."/>
            <person name="Wiley G.B."/>
            <person name="Wincker P."/>
            <person name="Xing Y."/>
            <person name="Yang L."/>
            <person name="Yao Z."/>
            <person name="Ying F."/>
            <person name="Zhai J."/>
            <person name="Zhou L."/>
            <person name="Zuber A."/>
            <person name="Denarie J."/>
            <person name="Dixon R.A."/>
            <person name="May G.D."/>
            <person name="Schwartz D.C."/>
            <person name="Rogers J."/>
            <person name="Quetier F."/>
            <person name="Town C.D."/>
            <person name="Roe B.A."/>
        </authorList>
    </citation>
    <scope>NUCLEOTIDE SEQUENCE [LARGE SCALE GENOMIC DNA]</scope>
    <source>
        <strain evidence="1">A17</strain>
        <strain evidence="2 3">cv. Jemalong A17</strain>
    </source>
</reference>
<gene>
    <name evidence="1" type="ordered locus">MTR_8g042100</name>
</gene>
<proteinExistence type="predicted"/>
<reference evidence="1 3" key="2">
    <citation type="journal article" date="2014" name="BMC Genomics">
        <title>An improved genome release (version Mt4.0) for the model legume Medicago truncatula.</title>
        <authorList>
            <person name="Tang H."/>
            <person name="Krishnakumar V."/>
            <person name="Bidwell S."/>
            <person name="Rosen B."/>
            <person name="Chan A."/>
            <person name="Zhou S."/>
            <person name="Gentzbittel L."/>
            <person name="Childs K.L."/>
            <person name="Yandell M."/>
            <person name="Gundlach H."/>
            <person name="Mayer K.F."/>
            <person name="Schwartz D.C."/>
            <person name="Town C.D."/>
        </authorList>
    </citation>
    <scope>GENOME REANNOTATION</scope>
    <source>
        <strain evidence="2 3">cv. Jemalong A17</strain>
    </source>
</reference>
<evidence type="ECO:0000313" key="2">
    <source>
        <dbReference type="EnsemblPlants" id="AET02548"/>
    </source>
</evidence>
<dbReference type="HOGENOM" id="CLU_2362961_0_0_1"/>
<dbReference type="EnsemblPlants" id="AET02548">
    <property type="protein sequence ID" value="AET02548"/>
    <property type="gene ID" value="MTR_8g042100"/>
</dbReference>
<reference evidence="2" key="3">
    <citation type="submission" date="2015-04" db="UniProtKB">
        <authorList>
            <consortium name="EnsemblPlants"/>
        </authorList>
    </citation>
    <scope>IDENTIFICATION</scope>
    <source>
        <strain evidence="2">cv. Jemalong A17</strain>
    </source>
</reference>
<keyword evidence="3" id="KW-1185">Reference proteome</keyword>
<name>G7LJ62_MEDTR</name>
<protein>
    <submittedName>
        <fullName evidence="1 2">Uncharacterized protein</fullName>
    </submittedName>
</protein>
<evidence type="ECO:0000313" key="1">
    <source>
        <dbReference type="EMBL" id="AET02548.1"/>
    </source>
</evidence>